<feature type="region of interest" description="Disordered" evidence="1">
    <location>
        <begin position="1"/>
        <end position="32"/>
    </location>
</feature>
<organism evidence="2 3">
    <name type="scientific">Cyanidioschyzon merolae (strain NIES-3377 / 10D)</name>
    <name type="common">Unicellular red alga</name>
    <dbReference type="NCBI Taxonomy" id="280699"/>
    <lineage>
        <taxon>Eukaryota</taxon>
        <taxon>Rhodophyta</taxon>
        <taxon>Bangiophyceae</taxon>
        <taxon>Cyanidiales</taxon>
        <taxon>Cyanidiaceae</taxon>
        <taxon>Cyanidioschyzon</taxon>
    </lineage>
</organism>
<evidence type="ECO:0000313" key="2">
    <source>
        <dbReference type="EMBL" id="BAM82211.1"/>
    </source>
</evidence>
<dbReference type="EMBL" id="AP006499">
    <property type="protein sequence ID" value="BAM82211.1"/>
    <property type="molecule type" value="Genomic_DNA"/>
</dbReference>
<dbReference type="Gramene" id="CMQ355CT">
    <property type="protein sequence ID" value="CMQ355CT"/>
    <property type="gene ID" value="CMQ355C"/>
</dbReference>
<sequence>MEQVSGTESPARRQGSVPPQLESTAAGFPAAGHRDAPAFATLGALARERIARTSVSHRQLARESGSVSEESERRPSADALAWQHCCWRAPTERSDAVALFSLSEVFLLIRSEYAPQSVYGWLMLTHMLRMPPETLAREAVIDPEIRAEQASVGDENRTYGGFLELVLFMHVGVALRDALHSRNRNVNEAALECLAHLLHRLFDSDVLAFVDGCVFEDDKDQIGDDYNEEALIDLWASMELRNDSDNPSSRAKHGDNDNDTVDEDAEVGAAGSTAMGSNLYEDYRPTSHDWVIEMVTTGLVPVLLGLFQSKLRQHVIDPRVTRLSYFLIWVLHPCLRLDEGASILKQLLSIALALLERVGSAEPQQTTNSETGPLAAAAQSALMHSLRAAAVLAMDERLDIEESVQHVMEAKLQLWLNHLDLENKLGRQVARSMQALVSIMTRNRRQVTSLSQSVNNELQYS</sequence>
<gene>
    <name evidence="2" type="ORF">CYME_CMQ355C</name>
</gene>
<protein>
    <submittedName>
        <fullName evidence="2">Uncharacterized protein</fullName>
    </submittedName>
</protein>
<reference evidence="2 3" key="2">
    <citation type="journal article" date="2007" name="BMC Biol.">
        <title>A 100%-complete sequence reveals unusually simple genomic features in the hot-spring red alga Cyanidioschyzon merolae.</title>
        <authorList>
            <person name="Nozaki H."/>
            <person name="Takano H."/>
            <person name="Misumi O."/>
            <person name="Terasawa K."/>
            <person name="Matsuzaki M."/>
            <person name="Maruyama S."/>
            <person name="Nishida K."/>
            <person name="Yagisawa F."/>
            <person name="Yoshida Y."/>
            <person name="Fujiwara T."/>
            <person name="Takio S."/>
            <person name="Tamura K."/>
            <person name="Chung S.J."/>
            <person name="Nakamura S."/>
            <person name="Kuroiwa H."/>
            <person name="Tanaka K."/>
            <person name="Sato N."/>
            <person name="Kuroiwa T."/>
        </authorList>
    </citation>
    <scope>NUCLEOTIDE SEQUENCE [LARGE SCALE GENOMIC DNA]</scope>
    <source>
        <strain evidence="2 3">10D</strain>
    </source>
</reference>
<reference evidence="2 3" key="1">
    <citation type="journal article" date="2004" name="Nature">
        <title>Genome sequence of the ultrasmall unicellular red alga Cyanidioschyzon merolae 10D.</title>
        <authorList>
            <person name="Matsuzaki M."/>
            <person name="Misumi O."/>
            <person name="Shin-i T."/>
            <person name="Maruyama S."/>
            <person name="Takahara M."/>
            <person name="Miyagishima S."/>
            <person name="Mori T."/>
            <person name="Nishida K."/>
            <person name="Yagisawa F."/>
            <person name="Nishida K."/>
            <person name="Yoshida Y."/>
            <person name="Nishimura Y."/>
            <person name="Nakao S."/>
            <person name="Kobayashi T."/>
            <person name="Momoyama Y."/>
            <person name="Higashiyama T."/>
            <person name="Minoda A."/>
            <person name="Sano M."/>
            <person name="Nomoto H."/>
            <person name="Oishi K."/>
            <person name="Hayashi H."/>
            <person name="Ohta F."/>
            <person name="Nishizaka S."/>
            <person name="Haga S."/>
            <person name="Miura S."/>
            <person name="Morishita T."/>
            <person name="Kabeya Y."/>
            <person name="Terasawa K."/>
            <person name="Suzuki Y."/>
            <person name="Ishii Y."/>
            <person name="Asakawa S."/>
            <person name="Takano H."/>
            <person name="Ohta N."/>
            <person name="Kuroiwa H."/>
            <person name="Tanaka K."/>
            <person name="Shimizu N."/>
            <person name="Sugano S."/>
            <person name="Sato N."/>
            <person name="Nozaki H."/>
            <person name="Ogasawara N."/>
            <person name="Kohara Y."/>
            <person name="Kuroiwa T."/>
        </authorList>
    </citation>
    <scope>NUCLEOTIDE SEQUENCE [LARGE SCALE GENOMIC DNA]</scope>
    <source>
        <strain evidence="2 3">10D</strain>
    </source>
</reference>
<evidence type="ECO:0000313" key="3">
    <source>
        <dbReference type="Proteomes" id="UP000007014"/>
    </source>
</evidence>
<keyword evidence="3" id="KW-1185">Reference proteome</keyword>
<feature type="region of interest" description="Disordered" evidence="1">
    <location>
        <begin position="243"/>
        <end position="263"/>
    </location>
</feature>
<name>M1UVW8_CYAM1</name>
<dbReference type="AlphaFoldDB" id="M1UVW8"/>
<dbReference type="Proteomes" id="UP000007014">
    <property type="component" value="Chromosome 17"/>
</dbReference>
<proteinExistence type="predicted"/>
<dbReference type="RefSeq" id="XP_005538247.1">
    <property type="nucleotide sequence ID" value="XM_005538190.1"/>
</dbReference>
<dbReference type="HOGENOM" id="CLU_593623_0_0_1"/>
<dbReference type="OrthoDB" id="10622886at2759"/>
<dbReference type="KEGG" id="cme:CYME_CMQ355C"/>
<accession>M1UVW8</accession>
<evidence type="ECO:0000256" key="1">
    <source>
        <dbReference type="SAM" id="MobiDB-lite"/>
    </source>
</evidence>
<dbReference type="GeneID" id="16996334"/>